<accession>A0A543HHS5</accession>
<evidence type="ECO:0000256" key="1">
    <source>
        <dbReference type="ARBA" id="ARBA00022679"/>
    </source>
</evidence>
<dbReference type="EMBL" id="VFPM01000003">
    <property type="protein sequence ID" value="TQM57883.1"/>
    <property type="molecule type" value="Genomic_DNA"/>
</dbReference>
<feature type="domain" description="ANTAR" evidence="6">
    <location>
        <begin position="290"/>
        <end position="351"/>
    </location>
</feature>
<dbReference type="PROSITE" id="PS50921">
    <property type="entry name" value="ANTAR"/>
    <property type="match status" value="1"/>
</dbReference>
<dbReference type="InterPro" id="IPR003018">
    <property type="entry name" value="GAF"/>
</dbReference>
<evidence type="ECO:0000259" key="6">
    <source>
        <dbReference type="PROSITE" id="PS50921"/>
    </source>
</evidence>
<evidence type="ECO:0000256" key="5">
    <source>
        <dbReference type="SAM" id="MobiDB-lite"/>
    </source>
</evidence>
<feature type="region of interest" description="Disordered" evidence="5">
    <location>
        <begin position="52"/>
        <end position="101"/>
    </location>
</feature>
<evidence type="ECO:0000256" key="4">
    <source>
        <dbReference type="ARBA" id="ARBA00023163"/>
    </source>
</evidence>
<evidence type="ECO:0000256" key="2">
    <source>
        <dbReference type="ARBA" id="ARBA00022777"/>
    </source>
</evidence>
<comment type="caution">
    <text evidence="7">The sequence shown here is derived from an EMBL/GenBank/DDBJ whole genome shotgun (WGS) entry which is preliminary data.</text>
</comment>
<dbReference type="GO" id="GO:0003723">
    <property type="term" value="F:RNA binding"/>
    <property type="evidence" value="ECO:0007669"/>
    <property type="project" value="InterPro"/>
</dbReference>
<dbReference type="GO" id="GO:0016301">
    <property type="term" value="F:kinase activity"/>
    <property type="evidence" value="ECO:0007669"/>
    <property type="project" value="UniProtKB-KW"/>
</dbReference>
<dbReference type="InterPro" id="IPR029016">
    <property type="entry name" value="GAF-like_dom_sf"/>
</dbReference>
<dbReference type="SUPFAM" id="SSF52172">
    <property type="entry name" value="CheY-like"/>
    <property type="match status" value="1"/>
</dbReference>
<sequence>MSGRREHDERDWAAEKRDFVADRRDDLADARDAAADLRDAVADARDLAMDDREKAFDQYQHAQGSAAPTSGPARTCNSPPAASMLSLEKSSRQEARLAREERAAERDIAALERAAAATRRMSTNASTQLAAVFAEIAAQLHADGSFDQVLQHIAETAVATVTGCAMASVTLSHHSLPETAATTSPAASAVDQAQYEAGEGPCLDALVTPMVSAASFPDSRWPRLGARPAALGAGSAASYRLTFDSSRSGGLSGSLNTYGKESNAYTDEATHIGIILAAHASVAGASVRERSELEHLADNLSTALLSRDVIGQAKGILMERLKLTPEEAFDALRHSSQHLNEKLRLVAERLAQTGEFDEAEAAGP</sequence>
<protein>
    <submittedName>
        <fullName evidence="7">ANTAR domain-containing protein</fullName>
    </submittedName>
</protein>
<dbReference type="Proteomes" id="UP000316747">
    <property type="component" value="Unassembled WGS sequence"/>
</dbReference>
<gene>
    <name evidence="7" type="ORF">FBY41_3220</name>
</gene>
<dbReference type="Gene3D" id="3.30.450.40">
    <property type="match status" value="1"/>
</dbReference>
<keyword evidence="8" id="KW-1185">Reference proteome</keyword>
<dbReference type="RefSeq" id="WP_141845290.1">
    <property type="nucleotide sequence ID" value="NZ_VFPM01000003.1"/>
</dbReference>
<dbReference type="SUPFAM" id="SSF55781">
    <property type="entry name" value="GAF domain-like"/>
    <property type="match status" value="1"/>
</dbReference>
<organism evidence="7 8">
    <name type="scientific">Humibacillus xanthopallidus</name>
    <dbReference type="NCBI Taxonomy" id="412689"/>
    <lineage>
        <taxon>Bacteria</taxon>
        <taxon>Bacillati</taxon>
        <taxon>Actinomycetota</taxon>
        <taxon>Actinomycetes</taxon>
        <taxon>Micrococcales</taxon>
        <taxon>Intrasporangiaceae</taxon>
        <taxon>Humibacillus</taxon>
    </lineage>
</organism>
<keyword evidence="4" id="KW-0804">Transcription</keyword>
<dbReference type="SMART" id="SM01012">
    <property type="entry name" value="ANTAR"/>
    <property type="match status" value="1"/>
</dbReference>
<proteinExistence type="predicted"/>
<dbReference type="Pfam" id="PF03861">
    <property type="entry name" value="ANTAR"/>
    <property type="match status" value="1"/>
</dbReference>
<dbReference type="AlphaFoldDB" id="A0A543HHS5"/>
<dbReference type="InterPro" id="IPR005561">
    <property type="entry name" value="ANTAR"/>
</dbReference>
<dbReference type="OrthoDB" id="4935162at2"/>
<keyword evidence="2" id="KW-0418">Kinase</keyword>
<feature type="region of interest" description="Disordered" evidence="5">
    <location>
        <begin position="1"/>
        <end position="25"/>
    </location>
</feature>
<dbReference type="InterPro" id="IPR011006">
    <property type="entry name" value="CheY-like_superfamily"/>
</dbReference>
<feature type="compositionally biased region" description="Basic and acidic residues" evidence="5">
    <location>
        <begin position="89"/>
        <end position="101"/>
    </location>
</feature>
<evidence type="ECO:0000256" key="3">
    <source>
        <dbReference type="ARBA" id="ARBA00023015"/>
    </source>
</evidence>
<keyword evidence="1" id="KW-0808">Transferase</keyword>
<evidence type="ECO:0000313" key="8">
    <source>
        <dbReference type="Proteomes" id="UP000316747"/>
    </source>
</evidence>
<dbReference type="Pfam" id="PF13185">
    <property type="entry name" value="GAF_2"/>
    <property type="match status" value="1"/>
</dbReference>
<reference evidence="7 8" key="1">
    <citation type="submission" date="2019-06" db="EMBL/GenBank/DDBJ databases">
        <title>Genome sequencing of plant associated microbes to promote plant fitness in Sorghum bicolor and Oryza sativa.</title>
        <authorList>
            <person name="Coleman-Derr D."/>
        </authorList>
    </citation>
    <scope>NUCLEOTIDE SEQUENCE [LARGE SCALE GENOMIC DNA]</scope>
    <source>
        <strain evidence="7 8">KV-663</strain>
    </source>
</reference>
<dbReference type="Gene3D" id="1.10.10.10">
    <property type="entry name" value="Winged helix-like DNA-binding domain superfamily/Winged helix DNA-binding domain"/>
    <property type="match status" value="1"/>
</dbReference>
<evidence type="ECO:0000313" key="7">
    <source>
        <dbReference type="EMBL" id="TQM57883.1"/>
    </source>
</evidence>
<name>A0A543HHS5_9MICO</name>
<dbReference type="InterPro" id="IPR036388">
    <property type="entry name" value="WH-like_DNA-bd_sf"/>
</dbReference>
<keyword evidence="3" id="KW-0805">Transcription regulation</keyword>